<organism evidence="1 2">
    <name type="scientific">Actinoallomurus oryzae</name>
    <dbReference type="NCBI Taxonomy" id="502180"/>
    <lineage>
        <taxon>Bacteria</taxon>
        <taxon>Bacillati</taxon>
        <taxon>Actinomycetota</taxon>
        <taxon>Actinomycetes</taxon>
        <taxon>Streptosporangiales</taxon>
        <taxon>Thermomonosporaceae</taxon>
        <taxon>Actinoallomurus</taxon>
    </lineage>
</organism>
<name>A0ABP8QMX2_9ACTN</name>
<gene>
    <name evidence="1" type="ORF">GCM10023191_063290</name>
</gene>
<dbReference type="Proteomes" id="UP001500503">
    <property type="component" value="Unassembled WGS sequence"/>
</dbReference>
<reference evidence="2" key="1">
    <citation type="journal article" date="2019" name="Int. J. Syst. Evol. Microbiol.">
        <title>The Global Catalogue of Microorganisms (GCM) 10K type strain sequencing project: providing services to taxonomists for standard genome sequencing and annotation.</title>
        <authorList>
            <consortium name="The Broad Institute Genomics Platform"/>
            <consortium name="The Broad Institute Genome Sequencing Center for Infectious Disease"/>
            <person name="Wu L."/>
            <person name="Ma J."/>
        </authorList>
    </citation>
    <scope>NUCLEOTIDE SEQUENCE [LARGE SCALE GENOMIC DNA]</scope>
    <source>
        <strain evidence="2">JCM 17933</strain>
    </source>
</reference>
<dbReference type="RefSeq" id="WP_345470066.1">
    <property type="nucleotide sequence ID" value="NZ_BAABHF010000039.1"/>
</dbReference>
<evidence type="ECO:0000313" key="2">
    <source>
        <dbReference type="Proteomes" id="UP001500503"/>
    </source>
</evidence>
<evidence type="ECO:0000313" key="1">
    <source>
        <dbReference type="EMBL" id="GAA4506345.1"/>
    </source>
</evidence>
<protein>
    <submittedName>
        <fullName evidence="1">Uncharacterized protein</fullName>
    </submittedName>
</protein>
<proteinExistence type="predicted"/>
<accession>A0ABP8QMX2</accession>
<keyword evidence="2" id="KW-1185">Reference proteome</keyword>
<sequence>MPEFSDADKAMITGYVNNRLANGDDAFDINRDLQKHWRQMDAEAAKNAQAAQPTELPSYAPLPEFHVIGSGVTAHESAESAAHFAGPLSNAEVGRLIQAGRSVREIQAMIRQRGVARR</sequence>
<dbReference type="EMBL" id="BAABHF010000039">
    <property type="protein sequence ID" value="GAA4506345.1"/>
    <property type="molecule type" value="Genomic_DNA"/>
</dbReference>
<comment type="caution">
    <text evidence="1">The sequence shown here is derived from an EMBL/GenBank/DDBJ whole genome shotgun (WGS) entry which is preliminary data.</text>
</comment>